<dbReference type="GO" id="GO:0006352">
    <property type="term" value="P:DNA-templated transcription initiation"/>
    <property type="evidence" value="ECO:0007669"/>
    <property type="project" value="InterPro"/>
</dbReference>
<dbReference type="Gene3D" id="1.10.10.10">
    <property type="entry name" value="Winged helix-like DNA-binding domain superfamily/Winged helix DNA-binding domain"/>
    <property type="match status" value="1"/>
</dbReference>
<dbReference type="InterPro" id="IPR007627">
    <property type="entry name" value="RNA_pol_sigma70_r2"/>
</dbReference>
<dbReference type="InterPro" id="IPR014284">
    <property type="entry name" value="RNA_pol_sigma-70_dom"/>
</dbReference>
<sequence>MSSKEKILYYRLKQKDKEAFIEAYDLFLDNIYRFVFFKVSNKETAEDITSQTFLKTWNYIQNNELTDYKTLRSLLYKVARNLVIDHYRQESRKQELSLDQEDNPITIVDDKQDLLKKMELDGDLKMVAAKMNEIKDEYREVIIMRYVNELSVAEIARILDKNQGNVRVLLYRALKTLRELTEKSGYNPNAPINIKQDVPDKIKIRS</sequence>
<dbReference type="STRING" id="1797994.A2227_05800"/>
<comment type="caution">
    <text evidence="8">The sequence shown here is derived from an EMBL/GenBank/DDBJ whole genome shotgun (WGS) entry which is preliminary data.</text>
</comment>
<name>A0A1F5SH15_9BACT</name>
<dbReference type="Gene3D" id="1.10.1740.10">
    <property type="match status" value="1"/>
</dbReference>
<reference evidence="8 9" key="1">
    <citation type="journal article" date="2016" name="Nat. Commun.">
        <title>Thousands of microbial genomes shed light on interconnected biogeochemical processes in an aquifer system.</title>
        <authorList>
            <person name="Anantharaman K."/>
            <person name="Brown C.T."/>
            <person name="Hug L.A."/>
            <person name="Sharon I."/>
            <person name="Castelle C.J."/>
            <person name="Probst A.J."/>
            <person name="Thomas B.C."/>
            <person name="Singh A."/>
            <person name="Wilkins M.J."/>
            <person name="Karaoz U."/>
            <person name="Brodie E.L."/>
            <person name="Williams K.H."/>
            <person name="Hubbard S.S."/>
            <person name="Banfield J.F."/>
        </authorList>
    </citation>
    <scope>NUCLEOTIDE SEQUENCE [LARGE SCALE GENOMIC DNA]</scope>
</reference>
<evidence type="ECO:0008006" key="10">
    <source>
        <dbReference type="Google" id="ProtNLM"/>
    </source>
</evidence>
<evidence type="ECO:0000256" key="3">
    <source>
        <dbReference type="ARBA" id="ARBA00023082"/>
    </source>
</evidence>
<dbReference type="InterPro" id="IPR013249">
    <property type="entry name" value="RNA_pol_sigma70_r4_t2"/>
</dbReference>
<dbReference type="Proteomes" id="UP000178367">
    <property type="component" value="Unassembled WGS sequence"/>
</dbReference>
<keyword evidence="3" id="KW-0731">Sigma factor</keyword>
<comment type="similarity">
    <text evidence="1">Belongs to the sigma-70 factor family. ECF subfamily.</text>
</comment>
<dbReference type="EMBL" id="MFGB01000018">
    <property type="protein sequence ID" value="OGF25985.1"/>
    <property type="molecule type" value="Genomic_DNA"/>
</dbReference>
<dbReference type="NCBIfam" id="TIGR02937">
    <property type="entry name" value="sigma70-ECF"/>
    <property type="match status" value="1"/>
</dbReference>
<evidence type="ECO:0000313" key="8">
    <source>
        <dbReference type="EMBL" id="OGF25985.1"/>
    </source>
</evidence>
<dbReference type="InterPro" id="IPR013325">
    <property type="entry name" value="RNA_pol_sigma_r2"/>
</dbReference>
<dbReference type="GO" id="GO:0016987">
    <property type="term" value="F:sigma factor activity"/>
    <property type="evidence" value="ECO:0007669"/>
    <property type="project" value="UniProtKB-KW"/>
</dbReference>
<dbReference type="GO" id="GO:0003677">
    <property type="term" value="F:DNA binding"/>
    <property type="evidence" value="ECO:0007669"/>
    <property type="project" value="UniProtKB-KW"/>
</dbReference>
<feature type="domain" description="RNA polymerase sigma-70 region 2" evidence="6">
    <location>
        <begin position="25"/>
        <end position="92"/>
    </location>
</feature>
<keyword evidence="2" id="KW-0805">Transcription regulation</keyword>
<evidence type="ECO:0000259" key="7">
    <source>
        <dbReference type="Pfam" id="PF08281"/>
    </source>
</evidence>
<dbReference type="InterPro" id="IPR013324">
    <property type="entry name" value="RNA_pol_sigma_r3/r4-like"/>
</dbReference>
<dbReference type="AlphaFoldDB" id="A0A1F5SH15"/>
<dbReference type="InterPro" id="IPR039425">
    <property type="entry name" value="RNA_pol_sigma-70-like"/>
</dbReference>
<keyword evidence="5" id="KW-0804">Transcription</keyword>
<keyword evidence="4" id="KW-0238">DNA-binding</keyword>
<feature type="domain" description="RNA polymerase sigma factor 70 region 4 type 2" evidence="7">
    <location>
        <begin position="127"/>
        <end position="177"/>
    </location>
</feature>
<dbReference type="CDD" id="cd06171">
    <property type="entry name" value="Sigma70_r4"/>
    <property type="match status" value="1"/>
</dbReference>
<dbReference type="Pfam" id="PF04542">
    <property type="entry name" value="Sigma70_r2"/>
    <property type="match status" value="1"/>
</dbReference>
<evidence type="ECO:0000313" key="9">
    <source>
        <dbReference type="Proteomes" id="UP000178367"/>
    </source>
</evidence>
<proteinExistence type="inferred from homology"/>
<dbReference type="SUPFAM" id="SSF88946">
    <property type="entry name" value="Sigma2 domain of RNA polymerase sigma factors"/>
    <property type="match status" value="1"/>
</dbReference>
<evidence type="ECO:0000259" key="6">
    <source>
        <dbReference type="Pfam" id="PF04542"/>
    </source>
</evidence>
<evidence type="ECO:0000256" key="4">
    <source>
        <dbReference type="ARBA" id="ARBA00023125"/>
    </source>
</evidence>
<organism evidence="8 9">
    <name type="scientific">Candidatus Falkowbacteria bacterium RIFOXYA2_FULL_47_19</name>
    <dbReference type="NCBI Taxonomy" id="1797994"/>
    <lineage>
        <taxon>Bacteria</taxon>
        <taxon>Candidatus Falkowiibacteriota</taxon>
    </lineage>
</organism>
<dbReference type="SUPFAM" id="SSF88659">
    <property type="entry name" value="Sigma3 and sigma4 domains of RNA polymerase sigma factors"/>
    <property type="match status" value="1"/>
</dbReference>
<dbReference type="Pfam" id="PF08281">
    <property type="entry name" value="Sigma70_r4_2"/>
    <property type="match status" value="1"/>
</dbReference>
<protein>
    <recommendedName>
        <fullName evidence="10">RNA polymerase sigma factor 70 region 4 type 2 domain-containing protein</fullName>
    </recommendedName>
</protein>
<evidence type="ECO:0000256" key="1">
    <source>
        <dbReference type="ARBA" id="ARBA00010641"/>
    </source>
</evidence>
<dbReference type="PANTHER" id="PTHR43133">
    <property type="entry name" value="RNA POLYMERASE ECF-TYPE SIGMA FACTO"/>
    <property type="match status" value="1"/>
</dbReference>
<evidence type="ECO:0000256" key="2">
    <source>
        <dbReference type="ARBA" id="ARBA00023015"/>
    </source>
</evidence>
<dbReference type="InterPro" id="IPR036388">
    <property type="entry name" value="WH-like_DNA-bd_sf"/>
</dbReference>
<dbReference type="PANTHER" id="PTHR43133:SF52">
    <property type="entry name" value="ECF RNA POLYMERASE SIGMA FACTOR SIGL"/>
    <property type="match status" value="1"/>
</dbReference>
<evidence type="ECO:0000256" key="5">
    <source>
        <dbReference type="ARBA" id="ARBA00023163"/>
    </source>
</evidence>
<accession>A0A1F5SH15</accession>
<gene>
    <name evidence="8" type="ORF">A2227_05800</name>
</gene>